<accession>A0A0F9W8A9</accession>
<comment type="caution">
    <text evidence="1">The sequence shown here is derived from an EMBL/GenBank/DDBJ whole genome shotgun (WGS) entry which is preliminary data.</text>
</comment>
<protein>
    <recommendedName>
        <fullName evidence="2">Nucleotide modification associated domain-containing protein</fullName>
    </recommendedName>
</protein>
<reference evidence="1" key="1">
    <citation type="journal article" date="2015" name="Nature">
        <title>Complex archaea that bridge the gap between prokaryotes and eukaryotes.</title>
        <authorList>
            <person name="Spang A."/>
            <person name="Saw J.H."/>
            <person name="Jorgensen S.L."/>
            <person name="Zaremba-Niedzwiedzka K."/>
            <person name="Martijn J."/>
            <person name="Lind A.E."/>
            <person name="van Eijk R."/>
            <person name="Schleper C."/>
            <person name="Guy L."/>
            <person name="Ettema T.J."/>
        </authorList>
    </citation>
    <scope>NUCLEOTIDE SEQUENCE</scope>
</reference>
<dbReference type="EMBL" id="LAZR01000329">
    <property type="protein sequence ID" value="KKN74273.1"/>
    <property type="molecule type" value="Genomic_DNA"/>
</dbReference>
<evidence type="ECO:0000313" key="1">
    <source>
        <dbReference type="EMBL" id="KKN74273.1"/>
    </source>
</evidence>
<sequence length="116" mass="12817">MDRADLLALHATFCGKGAALIDAKNHDYSGAKASGQNVFGNLMSCEQLGLCEAEIGILIRMVDKIKRLVTHFNDGELKVSDESAEDSLIDLSNYAFLLYALRQHRKETDNDERGNT</sequence>
<gene>
    <name evidence="1" type="ORF">LCGC14_0392120</name>
</gene>
<name>A0A0F9W8A9_9ZZZZ</name>
<proteinExistence type="predicted"/>
<dbReference type="AlphaFoldDB" id="A0A0F9W8A9"/>
<evidence type="ECO:0008006" key="2">
    <source>
        <dbReference type="Google" id="ProtNLM"/>
    </source>
</evidence>
<organism evidence="1">
    <name type="scientific">marine sediment metagenome</name>
    <dbReference type="NCBI Taxonomy" id="412755"/>
    <lineage>
        <taxon>unclassified sequences</taxon>
        <taxon>metagenomes</taxon>
        <taxon>ecological metagenomes</taxon>
    </lineage>
</organism>